<evidence type="ECO:0000313" key="1">
    <source>
        <dbReference type="EMBL" id="MFJ1470059.1"/>
    </source>
</evidence>
<name>A0ACC7MDS8_9BURK</name>
<sequence length="278" mass="30379">MSRTKELGQYPTHQWAADAIVESFFRDLGVGSLVLEPSCGPGAFLAAVPAGVEAIGVDIDPVMAERARLNTGCRVLVGDFRTIELDFEPTHIIGNPPFNLKLIDGFLERAYELLPQGGHAGFILPAYAFQTAARVAGYADRWALSQSMIPRNLFPGLSLPLVFATFSKEQRRTLIGFALYRETAAVQKLPAAYREILAAVGGSVWARVIRLAVERLGGEADLQEIYREIEGRRPTSTPFWREQIRKVIRTPAAGCAQVARGRYALVPATNDAARVLAA</sequence>
<dbReference type="Proteomes" id="UP001168096">
    <property type="component" value="Unassembled WGS sequence"/>
</dbReference>
<dbReference type="EMBL" id="JASNRB020000013">
    <property type="protein sequence ID" value="MFJ1470059.1"/>
    <property type="molecule type" value="Genomic_DNA"/>
</dbReference>
<accession>A0ACC7MDS8</accession>
<keyword evidence="1" id="KW-0808">Transferase</keyword>
<keyword evidence="1" id="KW-0489">Methyltransferase</keyword>
<evidence type="ECO:0000313" key="2">
    <source>
        <dbReference type="Proteomes" id="UP001168096"/>
    </source>
</evidence>
<protein>
    <submittedName>
        <fullName evidence="1">TRM11 family methyltransferase</fullName>
    </submittedName>
</protein>
<reference evidence="1" key="1">
    <citation type="submission" date="2024-11" db="EMBL/GenBank/DDBJ databases">
        <title>Description of Massilia orientalis sp. nov., isolated from rhizosphere soil of Ageratina adenophora.</title>
        <authorList>
            <person name="Wang Y."/>
        </authorList>
    </citation>
    <scope>NUCLEOTIDE SEQUENCE</scope>
    <source>
        <strain evidence="1">YIM B02787</strain>
    </source>
</reference>
<keyword evidence="2" id="KW-1185">Reference proteome</keyword>
<comment type="caution">
    <text evidence="1">The sequence shown here is derived from an EMBL/GenBank/DDBJ whole genome shotgun (WGS) entry which is preliminary data.</text>
</comment>
<organism evidence="1 2">
    <name type="scientific">Massilia orientalis</name>
    <dbReference type="NCBI Taxonomy" id="3050128"/>
    <lineage>
        <taxon>Bacteria</taxon>
        <taxon>Pseudomonadati</taxon>
        <taxon>Pseudomonadota</taxon>
        <taxon>Betaproteobacteria</taxon>
        <taxon>Burkholderiales</taxon>
        <taxon>Oxalobacteraceae</taxon>
        <taxon>Telluria group</taxon>
        <taxon>Massilia</taxon>
    </lineage>
</organism>
<gene>
    <name evidence="1" type="ORF">QPK29_020290</name>
</gene>
<proteinExistence type="predicted"/>